<feature type="compositionally biased region" description="Low complexity" evidence="1">
    <location>
        <begin position="35"/>
        <end position="61"/>
    </location>
</feature>
<name>A0A8T1SB10_CHESE</name>
<evidence type="ECO:0000313" key="2">
    <source>
        <dbReference type="EMBL" id="KAG6926136.1"/>
    </source>
</evidence>
<dbReference type="OrthoDB" id="6112619at2759"/>
<sequence length="338" mass="34755">REPRPGPAAAPPRGRAPRASAPANSHSLAARSFIRRSGGSREPSAPSAAGRAAAPRSDSPAMLSLFSGTESERERLVRASQSLHDSLQGCISATHTLLRILSQHLDTSVSLDPVGGGVGVGESLERLLRAAREMHAAAEQTDRHVQKNTSRDLYARMASPHTSLQEKGAIVRDLHQATMGIFGSVGGPVVAVLLRNAGLPERLGAALREAEASPVLRLPMDALLRSSEEIAKAVSACAALGGPAGESAAGPPENGPFPGTGVVQSLGNYLPDALTGRRARNALAGAAGHLEEALRALAPACKSFQWAAAAAEVYMALITEQQPGTGEGPGPNPAGVAH</sequence>
<gene>
    <name evidence="2" type="ORF">G0U57_012805</name>
</gene>
<dbReference type="InterPro" id="IPR027895">
    <property type="entry name" value="DUF4533"/>
</dbReference>
<feature type="region of interest" description="Disordered" evidence="1">
    <location>
        <begin position="1"/>
        <end position="63"/>
    </location>
</feature>
<comment type="caution">
    <text evidence="2">The sequence shown here is derived from an EMBL/GenBank/DDBJ whole genome shotgun (WGS) entry which is preliminary data.</text>
</comment>
<reference evidence="2 3" key="1">
    <citation type="journal article" date="2020" name="G3 (Bethesda)">
        <title>Draft Genome of the Common Snapping Turtle, Chelydra serpentina, a Model for Phenotypic Plasticity in Reptiles.</title>
        <authorList>
            <person name="Das D."/>
            <person name="Singh S.K."/>
            <person name="Bierstedt J."/>
            <person name="Erickson A."/>
            <person name="Galli G.L.J."/>
            <person name="Crossley D.A. 2nd"/>
            <person name="Rhen T."/>
        </authorList>
    </citation>
    <scope>NUCLEOTIDE SEQUENCE [LARGE SCALE GENOMIC DNA]</scope>
    <source>
        <strain evidence="2">KW</strain>
    </source>
</reference>
<dbReference type="Pfam" id="PF15047">
    <property type="entry name" value="DUF4533"/>
    <property type="match status" value="1"/>
</dbReference>
<protein>
    <submittedName>
        <fullName evidence="2">Uncharacterized protein</fullName>
    </submittedName>
</protein>
<feature type="compositionally biased region" description="Pro residues" evidence="1">
    <location>
        <begin position="1"/>
        <end position="10"/>
    </location>
</feature>
<evidence type="ECO:0000313" key="3">
    <source>
        <dbReference type="Proteomes" id="UP000765507"/>
    </source>
</evidence>
<dbReference type="EMBL" id="JAHGAV010000345">
    <property type="protein sequence ID" value="KAG6926136.1"/>
    <property type="molecule type" value="Genomic_DNA"/>
</dbReference>
<dbReference type="Proteomes" id="UP000765507">
    <property type="component" value="Unassembled WGS sequence"/>
</dbReference>
<feature type="non-terminal residue" evidence="2">
    <location>
        <position position="338"/>
    </location>
</feature>
<feature type="compositionally biased region" description="Low complexity" evidence="1">
    <location>
        <begin position="11"/>
        <end position="23"/>
    </location>
</feature>
<dbReference type="AlphaFoldDB" id="A0A8T1SB10"/>
<organism evidence="2 3">
    <name type="scientific">Chelydra serpentina</name>
    <name type="common">Snapping turtle</name>
    <name type="synonym">Testudo serpentina</name>
    <dbReference type="NCBI Taxonomy" id="8475"/>
    <lineage>
        <taxon>Eukaryota</taxon>
        <taxon>Metazoa</taxon>
        <taxon>Chordata</taxon>
        <taxon>Craniata</taxon>
        <taxon>Vertebrata</taxon>
        <taxon>Euteleostomi</taxon>
        <taxon>Archelosauria</taxon>
        <taxon>Testudinata</taxon>
        <taxon>Testudines</taxon>
        <taxon>Cryptodira</taxon>
        <taxon>Durocryptodira</taxon>
        <taxon>Americhelydia</taxon>
        <taxon>Chelydroidea</taxon>
        <taxon>Chelydridae</taxon>
        <taxon>Chelydra</taxon>
    </lineage>
</organism>
<dbReference type="PANTHER" id="PTHR36289:SF1">
    <property type="entry name" value="CHROMOSOME 12 OPEN READING FRAME 60"/>
    <property type="match status" value="1"/>
</dbReference>
<proteinExistence type="predicted"/>
<accession>A0A8T1SB10</accession>
<keyword evidence="3" id="KW-1185">Reference proteome</keyword>
<evidence type="ECO:0000256" key="1">
    <source>
        <dbReference type="SAM" id="MobiDB-lite"/>
    </source>
</evidence>
<dbReference type="PANTHER" id="PTHR36289">
    <property type="entry name" value="CHROMOSOME 12 OPEN READING FRAME 60"/>
    <property type="match status" value="1"/>
</dbReference>